<dbReference type="Pfam" id="PF09851">
    <property type="entry name" value="SHOCT"/>
    <property type="match status" value="1"/>
</dbReference>
<sequence length="411" mass="43109">MGLIQAAVGALGGTFADQWKDFFTVPDRLAPTAAVFAAEKREQNAGRGSNTKGSDDIITNGSRIIVPEGYGLILLEQGAITGFAAEAGAYEWNSEEQDSQSIFAGDGIVSPLIKTSWERFKFGGRPGAQQRAYFVTLKELPNNRFGTQSEIYWDDAYMNAQVGAVTRGTYTLKITDPILFMQAWMPAKYLEPGQVFDFTDIENDAASQLFNEVVGSLAPAFSMYTNDPSKGNRITKIQQDSIGFAQSLSAAVEQNYQWASGRGLEIISTAIISIEYDENTRELLRNVQRADALSGARGNSNLQASVAAGFEGAGENGGAAGLVGLGMAAGATGLGGLQQPVPGIGAQSTPPPPPPPAAGAAAAPPPAPAPAAPAAPADDPVAQLAKFKEMLDAGLITQDDYDAAKNKVLGL</sequence>
<evidence type="ECO:0000256" key="1">
    <source>
        <dbReference type="SAM" id="MobiDB-lite"/>
    </source>
</evidence>
<keyword evidence="3" id="KW-0378">Hydrolase</keyword>
<dbReference type="RefSeq" id="WP_133870401.1">
    <property type="nucleotide sequence ID" value="NZ_SOAU01000001.1"/>
</dbReference>
<dbReference type="CDD" id="cd03408">
    <property type="entry name" value="SPFH_like_u1"/>
    <property type="match status" value="1"/>
</dbReference>
<dbReference type="OrthoDB" id="9764015at2"/>
<dbReference type="AlphaFoldDB" id="A0A4V3EJH0"/>
<evidence type="ECO:0000313" key="3">
    <source>
        <dbReference type="EMBL" id="TDT18168.1"/>
    </source>
</evidence>
<accession>A0A4V3EJH0</accession>
<dbReference type="PANTHER" id="PTHR37826">
    <property type="entry name" value="FLOTILLIN BAND_7_5 DOMAIN PROTEIN"/>
    <property type="match status" value="1"/>
</dbReference>
<dbReference type="PANTHER" id="PTHR37826:SF2">
    <property type="entry name" value="ZINC-RIBBON DOMAIN-CONTAINING PROTEIN"/>
    <property type="match status" value="1"/>
</dbReference>
<evidence type="ECO:0000313" key="4">
    <source>
        <dbReference type="Proteomes" id="UP000294558"/>
    </source>
</evidence>
<comment type="caution">
    <text evidence="3">The sequence shown here is derived from an EMBL/GenBank/DDBJ whole genome shotgun (WGS) entry which is preliminary data.</text>
</comment>
<feature type="domain" description="SHOCT" evidence="2">
    <location>
        <begin position="382"/>
        <end position="409"/>
    </location>
</feature>
<name>A0A4V3EJH0_9ACTN</name>
<feature type="region of interest" description="Disordered" evidence="1">
    <location>
        <begin position="338"/>
        <end position="380"/>
    </location>
</feature>
<reference evidence="3 4" key="1">
    <citation type="submission" date="2019-03" db="EMBL/GenBank/DDBJ databases">
        <title>Sequencing the genomes of 1000 actinobacteria strains.</title>
        <authorList>
            <person name="Klenk H.-P."/>
        </authorList>
    </citation>
    <scope>NUCLEOTIDE SEQUENCE [LARGE SCALE GENOMIC DNA]</scope>
    <source>
        <strain evidence="3 4">DSM 18936</strain>
    </source>
</reference>
<dbReference type="GO" id="GO:0008233">
    <property type="term" value="F:peptidase activity"/>
    <property type="evidence" value="ECO:0007669"/>
    <property type="project" value="UniProtKB-KW"/>
</dbReference>
<keyword evidence="3" id="KW-0645">Protease</keyword>
<dbReference type="GO" id="GO:0006508">
    <property type="term" value="P:proteolysis"/>
    <property type="evidence" value="ECO:0007669"/>
    <property type="project" value="UniProtKB-KW"/>
</dbReference>
<evidence type="ECO:0000259" key="2">
    <source>
        <dbReference type="Pfam" id="PF09851"/>
    </source>
</evidence>
<organism evidence="3 4">
    <name type="scientific">Ilumatobacter fluminis</name>
    <dbReference type="NCBI Taxonomy" id="467091"/>
    <lineage>
        <taxon>Bacteria</taxon>
        <taxon>Bacillati</taxon>
        <taxon>Actinomycetota</taxon>
        <taxon>Acidimicrobiia</taxon>
        <taxon>Acidimicrobiales</taxon>
        <taxon>Ilumatobacteraceae</taxon>
        <taxon>Ilumatobacter</taxon>
    </lineage>
</organism>
<keyword evidence="4" id="KW-1185">Reference proteome</keyword>
<feature type="compositionally biased region" description="Pro residues" evidence="1">
    <location>
        <begin position="349"/>
        <end position="373"/>
    </location>
</feature>
<dbReference type="InterPro" id="IPR033880">
    <property type="entry name" value="SPFH_YdjI"/>
</dbReference>
<proteinExistence type="predicted"/>
<dbReference type="Proteomes" id="UP000294558">
    <property type="component" value="Unassembled WGS sequence"/>
</dbReference>
<dbReference type="EMBL" id="SOAU01000001">
    <property type="protein sequence ID" value="TDT18168.1"/>
    <property type="molecule type" value="Genomic_DNA"/>
</dbReference>
<dbReference type="InterPro" id="IPR018649">
    <property type="entry name" value="SHOCT"/>
</dbReference>
<gene>
    <name evidence="3" type="ORF">BDK89_3785</name>
</gene>
<protein>
    <submittedName>
        <fullName evidence="3">Membrane protease subunit (Stomatin/prohibitin family)</fullName>
    </submittedName>
</protein>